<evidence type="ECO:0000313" key="2">
    <source>
        <dbReference type="Proteomes" id="UP001301731"/>
    </source>
</evidence>
<keyword evidence="2" id="KW-1185">Reference proteome</keyword>
<sequence length="144" mass="14466">MTAEVKPNLSGFARPKAITALHQPFLENGQLVLGSNPALAHVRSLSNGQSRVYGVYGVHGSEQVIATPATDTPGVTSSYPALAALPDDPGPDARGGTRAGAVFGGGEGETAFLAWAGQGGASDDTSGLAVQGCTFTVTSQGQLL</sequence>
<evidence type="ECO:0000313" key="1">
    <source>
        <dbReference type="EMBL" id="WOX26480.1"/>
    </source>
</evidence>
<name>A0ABZ0M4S3_9ACTN</name>
<dbReference type="Proteomes" id="UP001301731">
    <property type="component" value="Chromosome"/>
</dbReference>
<accession>A0ABZ0M4S3</accession>
<dbReference type="RefSeq" id="WP_318109504.1">
    <property type="nucleotide sequence ID" value="NZ_CP137573.1"/>
</dbReference>
<dbReference type="EMBL" id="CP137573">
    <property type="protein sequence ID" value="WOX26480.1"/>
    <property type="molecule type" value="Genomic_DNA"/>
</dbReference>
<gene>
    <name evidence="1" type="ORF">R2D22_35940</name>
</gene>
<evidence type="ECO:0008006" key="3">
    <source>
        <dbReference type="Google" id="ProtNLM"/>
    </source>
</evidence>
<proteinExistence type="predicted"/>
<protein>
    <recommendedName>
        <fullName evidence="3">Head decoration protein</fullName>
    </recommendedName>
</protein>
<reference evidence="1 2" key="1">
    <citation type="submission" date="2023-10" db="EMBL/GenBank/DDBJ databases">
        <title>The genome sequence of Streptomyces sp. HUAS YS2.</title>
        <authorList>
            <person name="Mo P."/>
        </authorList>
    </citation>
    <scope>NUCLEOTIDE SEQUENCE [LARGE SCALE GENOMIC DNA]</scope>
    <source>
        <strain evidence="1 2">HUAS YS2</strain>
    </source>
</reference>
<organism evidence="1 2">
    <name type="scientific">Streptomyces solicathayae</name>
    <dbReference type="NCBI Taxonomy" id="3081768"/>
    <lineage>
        <taxon>Bacteria</taxon>
        <taxon>Bacillati</taxon>
        <taxon>Actinomycetota</taxon>
        <taxon>Actinomycetes</taxon>
        <taxon>Kitasatosporales</taxon>
        <taxon>Streptomycetaceae</taxon>
        <taxon>Streptomyces</taxon>
    </lineage>
</organism>